<sequence>MVIFYNLLNVAAINALCIYKANHTENIKIKRIDFFQDLSWELIKPQIQFRSTIQTLPIELRRRAKILLGEKDTVAIGTERPDGSRGRCYDCGRARDKTTRRWCCKCKKWMCGDHLKDICKNCVL</sequence>
<accession>A0AAV0WJU9</accession>
<name>A0AAV0WJU9_9HEMI</name>
<evidence type="ECO:0000313" key="2">
    <source>
        <dbReference type="Proteomes" id="UP001160148"/>
    </source>
</evidence>
<keyword evidence="2" id="KW-1185">Reference proteome</keyword>
<dbReference type="InterPro" id="IPR011011">
    <property type="entry name" value="Znf_FYVE_PHD"/>
</dbReference>
<dbReference type="Proteomes" id="UP001160148">
    <property type="component" value="Unassembled WGS sequence"/>
</dbReference>
<evidence type="ECO:0008006" key="3">
    <source>
        <dbReference type="Google" id="ProtNLM"/>
    </source>
</evidence>
<protein>
    <recommendedName>
        <fullName evidence="3">PiggyBac transposable element-derived protein domain-containing protein</fullName>
    </recommendedName>
</protein>
<gene>
    <name evidence="1" type="ORF">MEUPH1_LOCUS11853</name>
</gene>
<comment type="caution">
    <text evidence="1">The sequence shown here is derived from an EMBL/GenBank/DDBJ whole genome shotgun (WGS) entry which is preliminary data.</text>
</comment>
<reference evidence="1 2" key="1">
    <citation type="submission" date="2023-01" db="EMBL/GenBank/DDBJ databases">
        <authorList>
            <person name="Whitehead M."/>
        </authorList>
    </citation>
    <scope>NUCLEOTIDE SEQUENCE [LARGE SCALE GENOMIC DNA]</scope>
</reference>
<evidence type="ECO:0000313" key="1">
    <source>
        <dbReference type="EMBL" id="CAI6356077.1"/>
    </source>
</evidence>
<dbReference type="AlphaFoldDB" id="A0AAV0WJU9"/>
<organism evidence="1 2">
    <name type="scientific">Macrosiphum euphorbiae</name>
    <name type="common">potato aphid</name>
    <dbReference type="NCBI Taxonomy" id="13131"/>
    <lineage>
        <taxon>Eukaryota</taxon>
        <taxon>Metazoa</taxon>
        <taxon>Ecdysozoa</taxon>
        <taxon>Arthropoda</taxon>
        <taxon>Hexapoda</taxon>
        <taxon>Insecta</taxon>
        <taxon>Pterygota</taxon>
        <taxon>Neoptera</taxon>
        <taxon>Paraneoptera</taxon>
        <taxon>Hemiptera</taxon>
        <taxon>Sternorrhyncha</taxon>
        <taxon>Aphidomorpha</taxon>
        <taxon>Aphidoidea</taxon>
        <taxon>Aphididae</taxon>
        <taxon>Macrosiphini</taxon>
        <taxon>Macrosiphum</taxon>
    </lineage>
</organism>
<dbReference type="EMBL" id="CARXXK010000002">
    <property type="protein sequence ID" value="CAI6356077.1"/>
    <property type="molecule type" value="Genomic_DNA"/>
</dbReference>
<dbReference type="SUPFAM" id="SSF57903">
    <property type="entry name" value="FYVE/PHD zinc finger"/>
    <property type="match status" value="1"/>
</dbReference>
<proteinExistence type="predicted"/>